<dbReference type="Proteomes" id="UP000434957">
    <property type="component" value="Unassembled WGS sequence"/>
</dbReference>
<evidence type="ECO:0000313" key="6">
    <source>
        <dbReference type="Proteomes" id="UP000435112"/>
    </source>
</evidence>
<evidence type="ECO:0000313" key="1">
    <source>
        <dbReference type="EMBL" id="KAE9033969.1"/>
    </source>
</evidence>
<name>A0A6A3NLD1_9STRA</name>
<dbReference type="Proteomes" id="UP000429607">
    <property type="component" value="Unassembled WGS sequence"/>
</dbReference>
<evidence type="ECO:0000313" key="3">
    <source>
        <dbReference type="EMBL" id="KAE9348283.1"/>
    </source>
</evidence>
<dbReference type="EMBL" id="QXFT01000290">
    <property type="protein sequence ID" value="KAE9348283.1"/>
    <property type="molecule type" value="Genomic_DNA"/>
</dbReference>
<accession>A0A6A3NLD1</accession>
<evidence type="ECO:0000313" key="5">
    <source>
        <dbReference type="Proteomes" id="UP000434957"/>
    </source>
</evidence>
<dbReference type="OrthoDB" id="93910at2759"/>
<proteinExistence type="predicted"/>
<dbReference type="EMBL" id="QXFV01000288">
    <property type="protein sequence ID" value="KAE9042418.1"/>
    <property type="molecule type" value="Genomic_DNA"/>
</dbReference>
<dbReference type="AlphaFoldDB" id="A0A6A3NLD1"/>
<organism evidence="2 4">
    <name type="scientific">Phytophthora rubi</name>
    <dbReference type="NCBI Taxonomy" id="129364"/>
    <lineage>
        <taxon>Eukaryota</taxon>
        <taxon>Sar</taxon>
        <taxon>Stramenopiles</taxon>
        <taxon>Oomycota</taxon>
        <taxon>Peronosporomycetes</taxon>
        <taxon>Peronosporales</taxon>
        <taxon>Peronosporaceae</taxon>
        <taxon>Phytophthora</taxon>
    </lineage>
</organism>
<evidence type="ECO:0000313" key="2">
    <source>
        <dbReference type="EMBL" id="KAE9042418.1"/>
    </source>
</evidence>
<comment type="caution">
    <text evidence="2">The sequence shown here is derived from an EMBL/GenBank/DDBJ whole genome shotgun (WGS) entry which is preliminary data.</text>
</comment>
<gene>
    <name evidence="2" type="ORF">PR001_g6199</name>
    <name evidence="1" type="ORF">PR002_g8387</name>
    <name evidence="3" type="ORF">PR003_g6499</name>
</gene>
<keyword evidence="5" id="KW-1185">Reference proteome</keyword>
<protein>
    <submittedName>
        <fullName evidence="2">Uncharacterized protein</fullName>
    </submittedName>
</protein>
<dbReference type="Proteomes" id="UP000435112">
    <property type="component" value="Unassembled WGS sequence"/>
</dbReference>
<reference evidence="4 6" key="1">
    <citation type="submission" date="2018-09" db="EMBL/GenBank/DDBJ databases">
        <title>Genomic investigation of the strawberry pathogen Phytophthora fragariae indicates pathogenicity is determined by transcriptional variation in three key races.</title>
        <authorList>
            <person name="Adams T.M."/>
            <person name="Armitage A.D."/>
            <person name="Sobczyk M.K."/>
            <person name="Bates H.J."/>
            <person name="Dunwell J.M."/>
            <person name="Nellist C.F."/>
            <person name="Harrison R.J."/>
        </authorList>
    </citation>
    <scope>NUCLEOTIDE SEQUENCE [LARGE SCALE GENOMIC DNA]</scope>
    <source>
        <strain evidence="2 4">SCRP249</strain>
        <strain evidence="1 6">SCRP324</strain>
        <strain evidence="3 5">SCRP333</strain>
    </source>
</reference>
<evidence type="ECO:0000313" key="4">
    <source>
        <dbReference type="Proteomes" id="UP000429607"/>
    </source>
</evidence>
<dbReference type="EMBL" id="QXFU01000421">
    <property type="protein sequence ID" value="KAE9033969.1"/>
    <property type="molecule type" value="Genomic_DNA"/>
</dbReference>
<sequence>MGPLKSSLHSTWVYRKSPKTVKVKRLDITERTIIAWNSIDGDTVRSNSERAIPRRFEAVEFM</sequence>